<dbReference type="SMART" id="SM00034">
    <property type="entry name" value="CLECT"/>
    <property type="match status" value="2"/>
</dbReference>
<dbReference type="PROSITE" id="PS50041">
    <property type="entry name" value="C_TYPE_LECTIN_2"/>
    <property type="match status" value="2"/>
</dbReference>
<keyword evidence="5" id="KW-1185">Reference proteome</keyword>
<dbReference type="Gene3D" id="3.10.100.10">
    <property type="entry name" value="Mannose-Binding Protein A, subunit A"/>
    <property type="match status" value="2"/>
</dbReference>
<dbReference type="PANTHER" id="PTHR45784">
    <property type="entry name" value="C-TYPE LECTIN DOMAIN FAMILY 20 MEMBER A-RELATED"/>
    <property type="match status" value="1"/>
</dbReference>
<accession>A0A8W8M8N0</accession>
<proteinExistence type="predicted"/>
<dbReference type="Proteomes" id="UP000005408">
    <property type="component" value="Unassembled WGS sequence"/>
</dbReference>
<dbReference type="InterPro" id="IPR001304">
    <property type="entry name" value="C-type_lectin-like"/>
</dbReference>
<evidence type="ECO:0000256" key="1">
    <source>
        <dbReference type="SAM" id="Phobius"/>
    </source>
</evidence>
<dbReference type="Pfam" id="PF00059">
    <property type="entry name" value="Lectin_C"/>
    <property type="match status" value="2"/>
</dbReference>
<keyword evidence="1" id="KW-1133">Transmembrane helix</keyword>
<dbReference type="EnsemblMetazoa" id="G31804.1">
    <property type="protein sequence ID" value="G31804.1:cds"/>
    <property type="gene ID" value="G31804"/>
</dbReference>
<dbReference type="SUPFAM" id="SSF56436">
    <property type="entry name" value="C-type lectin-like"/>
    <property type="match status" value="2"/>
</dbReference>
<feature type="domain" description="C-type lectin" evidence="3">
    <location>
        <begin position="145"/>
        <end position="273"/>
    </location>
</feature>
<name>A0A8W8M8N0_MAGGI</name>
<keyword evidence="1" id="KW-0472">Membrane</keyword>
<feature type="signal peptide" evidence="2">
    <location>
        <begin position="1"/>
        <end position="21"/>
    </location>
</feature>
<evidence type="ECO:0000259" key="3">
    <source>
        <dbReference type="PROSITE" id="PS50041"/>
    </source>
</evidence>
<evidence type="ECO:0000313" key="5">
    <source>
        <dbReference type="Proteomes" id="UP000005408"/>
    </source>
</evidence>
<feature type="transmembrane region" description="Helical" evidence="1">
    <location>
        <begin position="330"/>
        <end position="354"/>
    </location>
</feature>
<keyword evidence="2" id="KW-0732">Signal</keyword>
<organism evidence="4 5">
    <name type="scientific">Magallana gigas</name>
    <name type="common">Pacific oyster</name>
    <name type="synonym">Crassostrea gigas</name>
    <dbReference type="NCBI Taxonomy" id="29159"/>
    <lineage>
        <taxon>Eukaryota</taxon>
        <taxon>Metazoa</taxon>
        <taxon>Spiralia</taxon>
        <taxon>Lophotrochozoa</taxon>
        <taxon>Mollusca</taxon>
        <taxon>Bivalvia</taxon>
        <taxon>Autobranchia</taxon>
        <taxon>Pteriomorphia</taxon>
        <taxon>Ostreida</taxon>
        <taxon>Ostreoidea</taxon>
        <taxon>Ostreidae</taxon>
        <taxon>Magallana</taxon>
    </lineage>
</organism>
<evidence type="ECO:0000313" key="4">
    <source>
        <dbReference type="EnsemblMetazoa" id="G31804.1:cds"/>
    </source>
</evidence>
<feature type="chain" id="PRO_5036443226" description="C-type lectin domain-containing protein" evidence="2">
    <location>
        <begin position="22"/>
        <end position="397"/>
    </location>
</feature>
<sequence>MWEFQLYLFVFGLLATRGVSGFYYGLNAGVTPADAESYCQSIGLRLAVLETLAEYEEARTFLENYQAEYQESGGNVWIGLERDLSAPTHIYKWTDGTPLTYASIGTYPWKDASTPVDDQTKTCIRLDWGSELKFEPYDCTESMDFLCEGFHLVTPYASWNTAQSGCEGINMRLASLSNANANEAAEQFIKVKRRIDQDSYNRVWFGIKCVSGTYYYDDGSGAVTYGSDDENSPWDSGEPSGCECGALRRYGSDGGHYKWTEEACGNYNPYLCKDEFVPVNITTTTPISTTTTAISETTTKPWWFVEYSDDGKALGKNGLTFDKSTPPARFGFIGMAIGFGVFSFIIAVICMLWFCCIRSKDDYRTQEDSDDEEEEEKRKKVAFTAISAKPHGLQYIA</sequence>
<dbReference type="InterPro" id="IPR016186">
    <property type="entry name" value="C-type_lectin-like/link_sf"/>
</dbReference>
<dbReference type="AlphaFoldDB" id="A0A8W8M8N0"/>
<protein>
    <recommendedName>
        <fullName evidence="3">C-type lectin domain-containing protein</fullName>
    </recommendedName>
</protein>
<evidence type="ECO:0000256" key="2">
    <source>
        <dbReference type="SAM" id="SignalP"/>
    </source>
</evidence>
<dbReference type="CDD" id="cd00037">
    <property type="entry name" value="CLECT"/>
    <property type="match status" value="2"/>
</dbReference>
<keyword evidence="1" id="KW-0812">Transmembrane</keyword>
<dbReference type="OrthoDB" id="6193379at2759"/>
<dbReference type="InterPro" id="IPR016187">
    <property type="entry name" value="CTDL_fold"/>
</dbReference>
<feature type="domain" description="C-type lectin" evidence="3">
    <location>
        <begin position="23"/>
        <end position="148"/>
    </location>
</feature>
<reference evidence="4" key="1">
    <citation type="submission" date="2022-08" db="UniProtKB">
        <authorList>
            <consortium name="EnsemblMetazoa"/>
        </authorList>
    </citation>
    <scope>IDENTIFICATION</scope>
    <source>
        <strain evidence="4">05x7-T-G4-1.051#20</strain>
    </source>
</reference>
<dbReference type="PANTHER" id="PTHR45784:SF3">
    <property type="entry name" value="C-TYPE LECTIN DOMAIN FAMILY 4 MEMBER K-LIKE-RELATED"/>
    <property type="match status" value="1"/>
</dbReference>